<proteinExistence type="inferred from homology"/>
<dbReference type="AlphaFoldDB" id="A0A1X0WGV0"/>
<dbReference type="Pfam" id="PF06932">
    <property type="entry name" value="DUF1283"/>
    <property type="match status" value="1"/>
</dbReference>
<evidence type="ECO:0000256" key="2">
    <source>
        <dbReference type="HAMAP-Rule" id="MF_01581"/>
    </source>
</evidence>
<protein>
    <recommendedName>
        <fullName evidence="2">UPF0482 protein BS640_07920</fullName>
    </recommendedName>
</protein>
<feature type="region of interest" description="Disordered" evidence="3">
    <location>
        <begin position="48"/>
        <end position="80"/>
    </location>
</feature>
<name>A0A1X0WGV0_9GAMM</name>
<dbReference type="Proteomes" id="UP000192536">
    <property type="component" value="Unassembled WGS sequence"/>
</dbReference>
<dbReference type="InterPro" id="IPR009700">
    <property type="entry name" value="DUF1283"/>
</dbReference>
<evidence type="ECO:0000313" key="4">
    <source>
        <dbReference type="EMBL" id="ORJ26028.1"/>
    </source>
</evidence>
<evidence type="ECO:0000256" key="3">
    <source>
        <dbReference type="SAM" id="MobiDB-lite"/>
    </source>
</evidence>
<keyword evidence="5" id="KW-1185">Reference proteome</keyword>
<comment type="caution">
    <text evidence="4">The sequence shown here is derived from an EMBL/GenBank/DDBJ whole genome shotgun (WGS) entry which is preliminary data.</text>
</comment>
<comment type="similarity">
    <text evidence="2">Belongs to the UPF0482 family.</text>
</comment>
<evidence type="ECO:0000313" key="5">
    <source>
        <dbReference type="Proteomes" id="UP000192536"/>
    </source>
</evidence>
<feature type="signal peptide" evidence="2">
    <location>
        <begin position="1"/>
        <end position="31"/>
    </location>
</feature>
<evidence type="ECO:0000256" key="1">
    <source>
        <dbReference type="ARBA" id="ARBA00022729"/>
    </source>
</evidence>
<dbReference type="EMBL" id="MRWE01000010">
    <property type="protein sequence ID" value="ORJ26028.1"/>
    <property type="molecule type" value="Genomic_DNA"/>
</dbReference>
<dbReference type="STRING" id="1646377.BS640_07920"/>
<dbReference type="GeneID" id="93565882"/>
<dbReference type="RefSeq" id="WP_017492144.1">
    <property type="nucleotide sequence ID" value="NZ_CAUQAZ010000045.1"/>
</dbReference>
<keyword evidence="1 2" id="KW-0732">Signal</keyword>
<feature type="compositionally biased region" description="Basic and acidic residues" evidence="3">
    <location>
        <begin position="56"/>
        <end position="80"/>
    </location>
</feature>
<reference evidence="4 5" key="1">
    <citation type="journal article" date="2017" name="Int. J. Syst. Evol. Microbiol.">
        <title>Rouxiella badensis sp. nov. and Rouxiella silvae sp. nov. isolated from peat bog soil in Germany and emendation of the genus description.</title>
        <authorList>
            <person name="Le Fleche-Mateos A."/>
            <person name="Kugler J.H."/>
            <person name="Hansen S.H."/>
            <person name="Syldatk C."/>
            <person name="Hausmann R."/>
            <person name="Lomprez F."/>
            <person name="Vandenbogaert M."/>
            <person name="Manuguerra J.C."/>
            <person name="Grimont P.A."/>
        </authorList>
    </citation>
    <scope>NUCLEOTIDE SEQUENCE [LARGE SCALE GENOMIC DNA]</scope>
    <source>
        <strain evidence="4 5">DSM 100043</strain>
    </source>
</reference>
<accession>A0A1X0WGV0</accession>
<feature type="chain" id="PRO_5010891913" description="UPF0482 protein BS640_07920" evidence="2">
    <location>
        <begin position="32"/>
        <end position="122"/>
    </location>
</feature>
<gene>
    <name evidence="4" type="ORF">BS640_07920</name>
</gene>
<organism evidence="4 5">
    <name type="scientific">Rouxiella badensis</name>
    <dbReference type="NCBI Taxonomy" id="1646377"/>
    <lineage>
        <taxon>Bacteria</taxon>
        <taxon>Pseudomonadati</taxon>
        <taxon>Pseudomonadota</taxon>
        <taxon>Gammaproteobacteria</taxon>
        <taxon>Enterobacterales</taxon>
        <taxon>Yersiniaceae</taxon>
        <taxon>Rouxiella</taxon>
    </lineage>
</organism>
<sequence precursor="true">MNTIIMSRLLRRMLPVALLVLSGTWQVTAHAETNCAGGTCVFGGSGNGAMSNEQARQSKEEWNATRTLRDQRIQRQERDNAQYEQAAALRDRCNASRNINAYWEPNTQRCLDRVTGNQLLAP</sequence>
<dbReference type="HAMAP" id="MF_01581">
    <property type="entry name" value="UPF0482"/>
    <property type="match status" value="1"/>
</dbReference>